<dbReference type="KEGG" id="pspc:Strain318_000462"/>
<protein>
    <submittedName>
        <fullName evidence="1">Uncharacterized protein</fullName>
    </submittedName>
</protein>
<name>A0AA49JSL6_9BACT</name>
<evidence type="ECO:0000313" key="1">
    <source>
        <dbReference type="EMBL" id="WKW11227.1"/>
    </source>
</evidence>
<dbReference type="RefSeq" id="WP_367886927.1">
    <property type="nucleotide sequence ID" value="NZ_CP130612.1"/>
</dbReference>
<sequence>MAARQSPRSLRAEYQEFVEREIEDYKNSVSREFLYSIAAEADVALGGAAQLGMRDVLLADEVDRIIAKRLRLPTYETWRKRLLKNANELRKPEHWGLRPDTPLKQAIPAHHSSASVLVAGPRIEGSALYFAANGCEVMAVESEVAVVNKVLQSAKDAGLTEKLRGFVADLVSFTPDGPLAAVVCTPAAFAELSAFERERVIQLLQQATQDGGVHLIETLVAGQAVLSEEELRQRYDGWEIKLVPEPGATRTFMAKKQVA</sequence>
<dbReference type="EMBL" id="CP130612">
    <property type="protein sequence ID" value="WKW11227.1"/>
    <property type="molecule type" value="Genomic_DNA"/>
</dbReference>
<dbReference type="SUPFAM" id="SSF53335">
    <property type="entry name" value="S-adenosyl-L-methionine-dependent methyltransferases"/>
    <property type="match status" value="1"/>
</dbReference>
<evidence type="ECO:0000313" key="2">
    <source>
        <dbReference type="EMBL" id="WKW14137.1"/>
    </source>
</evidence>
<proteinExistence type="predicted"/>
<gene>
    <name evidence="1" type="ORF">Strain138_000462</name>
    <name evidence="2" type="ORF">Strain318_000462</name>
</gene>
<reference evidence="1" key="1">
    <citation type="submission" date="2023-07" db="EMBL/GenBank/DDBJ databases">
        <authorList>
            <person name="Haufschild T."/>
            <person name="Kallscheuer N."/>
            <person name="Hammer J."/>
            <person name="Kohn T."/>
            <person name="Kabuu M."/>
            <person name="Jogler M."/>
            <person name="Wohfarth N."/>
            <person name="Heuer A."/>
            <person name="Rohde M."/>
            <person name="van Teeseling M.C.F."/>
            <person name="Jogler C."/>
        </authorList>
    </citation>
    <scope>NUCLEOTIDE SEQUENCE</scope>
    <source>
        <strain evidence="1">Strain 138</strain>
        <strain evidence="2">Strain 318</strain>
    </source>
</reference>
<dbReference type="EMBL" id="CP130613">
    <property type="protein sequence ID" value="WKW14137.1"/>
    <property type="molecule type" value="Genomic_DNA"/>
</dbReference>
<organism evidence="1">
    <name type="scientific">Pseudogemmatithrix spongiicola</name>
    <dbReference type="NCBI Taxonomy" id="3062599"/>
    <lineage>
        <taxon>Bacteria</taxon>
        <taxon>Pseudomonadati</taxon>
        <taxon>Gemmatimonadota</taxon>
        <taxon>Gemmatimonadia</taxon>
        <taxon>Gemmatimonadales</taxon>
        <taxon>Gemmatimonadaceae</taxon>
        <taxon>Pseudogemmatithrix</taxon>
    </lineage>
</organism>
<dbReference type="Proteomes" id="UP001229955">
    <property type="component" value="Chromosome"/>
</dbReference>
<dbReference type="AlphaFoldDB" id="A0AA49JSL6"/>
<keyword evidence="3" id="KW-1185">Reference proteome</keyword>
<accession>A0AA49JY05</accession>
<evidence type="ECO:0000313" key="3">
    <source>
        <dbReference type="Proteomes" id="UP001229955"/>
    </source>
</evidence>
<accession>A0AA49JSL6</accession>
<dbReference type="InterPro" id="IPR029063">
    <property type="entry name" value="SAM-dependent_MTases_sf"/>
</dbReference>
<dbReference type="Gene3D" id="3.40.50.150">
    <property type="entry name" value="Vaccinia Virus protein VP39"/>
    <property type="match status" value="1"/>
</dbReference>